<dbReference type="SUPFAM" id="SSF55961">
    <property type="entry name" value="Bet v1-like"/>
    <property type="match status" value="1"/>
</dbReference>
<name>A0AAF0IZI4_9BASI</name>
<dbReference type="Proteomes" id="UP001214415">
    <property type="component" value="Chromosome 4"/>
</dbReference>
<evidence type="ECO:0000313" key="2">
    <source>
        <dbReference type="EMBL" id="WFD23512.1"/>
    </source>
</evidence>
<organism evidence="2 3">
    <name type="scientific">Malassezia equina</name>
    <dbReference type="NCBI Taxonomy" id="1381935"/>
    <lineage>
        <taxon>Eukaryota</taxon>
        <taxon>Fungi</taxon>
        <taxon>Dikarya</taxon>
        <taxon>Basidiomycota</taxon>
        <taxon>Ustilaginomycotina</taxon>
        <taxon>Malasseziomycetes</taxon>
        <taxon>Malasseziales</taxon>
        <taxon>Malasseziaceae</taxon>
        <taxon>Malassezia</taxon>
    </lineage>
</organism>
<evidence type="ECO:0000313" key="3">
    <source>
        <dbReference type="Proteomes" id="UP001214415"/>
    </source>
</evidence>
<dbReference type="PANTHER" id="PTHR40370">
    <property type="entry name" value="EXPRESSED PROTEIN"/>
    <property type="match status" value="1"/>
</dbReference>
<evidence type="ECO:0000259" key="1">
    <source>
        <dbReference type="Pfam" id="PF11274"/>
    </source>
</evidence>
<feature type="domain" description="DUF3074" evidence="1">
    <location>
        <begin position="74"/>
        <end position="272"/>
    </location>
</feature>
<dbReference type="EMBL" id="CP119903">
    <property type="protein sequence ID" value="WFD23512.1"/>
    <property type="molecule type" value="Genomic_DNA"/>
</dbReference>
<dbReference type="Pfam" id="PF11274">
    <property type="entry name" value="DUF3074"/>
    <property type="match status" value="1"/>
</dbReference>
<dbReference type="InterPro" id="IPR024500">
    <property type="entry name" value="DUF3074"/>
</dbReference>
<dbReference type="PANTHER" id="PTHR40370:SF1">
    <property type="entry name" value="DUF3074 DOMAIN-CONTAINING PROTEIN"/>
    <property type="match status" value="1"/>
</dbReference>
<sequence>MYDVLRAKPLARADIPTPGTDEWRTFLHDLVHDSMAILRMNNTSTRWGSLSRTVSLASIPSIEPKGTRLRGAHWHSRSTLLFPKDTNLPFEVFEEGLLKDHTLKEKEYIGPLKHVECLEELVPGIAAVWHMQYQTPWGTANRDFVELVVTIPLLPHELPYSFFHELAMLEAIDHGTWPTTIEVPPANAPDLRSFMVISVPVEHAPTPGYVRAYYAAVEGAREDLLGKRLGEVGVQWLMSTQTDARGWIPQWVQEWAMPSQIAADVPSFLAWARAKRA</sequence>
<dbReference type="AlphaFoldDB" id="A0AAF0IZI4"/>
<dbReference type="InterPro" id="IPR023393">
    <property type="entry name" value="START-like_dom_sf"/>
</dbReference>
<keyword evidence="3" id="KW-1185">Reference proteome</keyword>
<accession>A0AAF0IZI4</accession>
<reference evidence="2" key="1">
    <citation type="submission" date="2023-03" db="EMBL/GenBank/DDBJ databases">
        <title>Mating type loci evolution in Malassezia.</title>
        <authorList>
            <person name="Coelho M.A."/>
        </authorList>
    </citation>
    <scope>NUCLEOTIDE SEQUENCE</scope>
    <source>
        <strain evidence="2">CBS 12830</strain>
    </source>
</reference>
<protein>
    <recommendedName>
        <fullName evidence="1">DUF3074 domain-containing protein</fullName>
    </recommendedName>
</protein>
<gene>
    <name evidence="2" type="ORF">MEQU1_002203</name>
</gene>
<dbReference type="Gene3D" id="3.30.530.20">
    <property type="match status" value="1"/>
</dbReference>
<proteinExistence type="predicted"/>